<keyword evidence="3" id="KW-1185">Reference proteome</keyword>
<dbReference type="Proteomes" id="UP001231859">
    <property type="component" value="Chromosome"/>
</dbReference>
<feature type="region of interest" description="Disordered" evidence="1">
    <location>
        <begin position="260"/>
        <end position="302"/>
    </location>
</feature>
<gene>
    <name evidence="2" type="ORF">QG404_07935</name>
</gene>
<dbReference type="EMBL" id="CP123759">
    <property type="protein sequence ID" value="WGO84778.1"/>
    <property type="molecule type" value="Genomic_DNA"/>
</dbReference>
<sequence length="302" mass="33695">MFRQVIDNHSHSNIAAIQISEVDNITISSSHLMDSQLAQQIRHVSNNHIDWQSAMMNSEAESSASAAQLTSADRLTVSMQCINIRSEDEQRVPNMTLNMTVGVDANISLYSPPETFLDLGRNIANYNASSFSESNDELPELESASREQFQDLSQYINQLERERAAQSVAEVELPALDTEENSTNFTLNVEDADRELLQREQQDFYDANIANVRAAEARAAEARPVEHEEVITNRDPAPVDNEVEMVGSDVFGWEESFIPIEEAPNGRQPSSATGLSERLNQNSTENISSVRMPIEDHDPSIN</sequence>
<organism evidence="2 3">
    <name type="scientific">Arsenophonus apicola</name>
    <dbReference type="NCBI Taxonomy" id="2879119"/>
    <lineage>
        <taxon>Bacteria</taxon>
        <taxon>Pseudomonadati</taxon>
        <taxon>Pseudomonadota</taxon>
        <taxon>Gammaproteobacteria</taxon>
        <taxon>Enterobacterales</taxon>
        <taxon>Morganellaceae</taxon>
        <taxon>Arsenophonus</taxon>
    </lineage>
</organism>
<evidence type="ECO:0000313" key="2">
    <source>
        <dbReference type="EMBL" id="WGO84778.1"/>
    </source>
</evidence>
<proteinExistence type="predicted"/>
<evidence type="ECO:0000313" key="3">
    <source>
        <dbReference type="Proteomes" id="UP001231859"/>
    </source>
</evidence>
<feature type="compositionally biased region" description="Polar residues" evidence="1">
    <location>
        <begin position="267"/>
        <end position="289"/>
    </location>
</feature>
<dbReference type="RefSeq" id="WP_280939730.1">
    <property type="nucleotide sequence ID" value="NZ_CP123759.1"/>
</dbReference>
<feature type="compositionally biased region" description="Basic and acidic residues" evidence="1">
    <location>
        <begin position="293"/>
        <end position="302"/>
    </location>
</feature>
<reference evidence="2 3" key="1">
    <citation type="submission" date="2023-04" db="EMBL/GenBank/DDBJ databases">
        <title>Genome dynamics across the evolutionary transition to endosymbiosis.</title>
        <authorList>
            <person name="Siozios S."/>
            <person name="Nadal-Jimenez P."/>
            <person name="Azagi T."/>
            <person name="Sprong H."/>
            <person name="Frost C.L."/>
            <person name="Parratt S.R."/>
            <person name="Taylor G."/>
            <person name="Brettell L."/>
            <person name="Lew K.C."/>
            <person name="Croft L."/>
            <person name="King K.C."/>
            <person name="Brockhurst M.A."/>
            <person name="Hypsa V."/>
            <person name="Novakova E."/>
            <person name="Darby A.C."/>
            <person name="Hurst G.D.D."/>
        </authorList>
    </citation>
    <scope>NUCLEOTIDE SEQUENCE [LARGE SCALE GENOMIC DNA]</scope>
    <source>
        <strain evidence="3">aApi_AU</strain>
    </source>
</reference>
<evidence type="ECO:0000256" key="1">
    <source>
        <dbReference type="SAM" id="MobiDB-lite"/>
    </source>
</evidence>
<accession>A0ABY8P5J6</accession>
<name>A0ABY8P5J6_9GAMM</name>
<protein>
    <submittedName>
        <fullName evidence="2">Uncharacterized protein</fullName>
    </submittedName>
</protein>